<organism evidence="19 20">
    <name type="scientific">Madurella mycetomatis</name>
    <dbReference type="NCBI Taxonomy" id="100816"/>
    <lineage>
        <taxon>Eukaryota</taxon>
        <taxon>Fungi</taxon>
        <taxon>Dikarya</taxon>
        <taxon>Ascomycota</taxon>
        <taxon>Pezizomycotina</taxon>
        <taxon>Sordariomycetes</taxon>
        <taxon>Sordariomycetidae</taxon>
        <taxon>Sordariales</taxon>
        <taxon>Sordariales incertae sedis</taxon>
        <taxon>Madurella</taxon>
    </lineage>
</organism>
<feature type="compositionally biased region" description="Basic and acidic residues" evidence="16">
    <location>
        <begin position="128"/>
        <end position="166"/>
    </location>
</feature>
<dbReference type="SUPFAM" id="SSF52343">
    <property type="entry name" value="Ferredoxin reductase-like, C-terminal NADP-linked domain"/>
    <property type="match status" value="1"/>
</dbReference>
<dbReference type="GO" id="GO:0050464">
    <property type="term" value="F:nitrate reductase (NADPH) activity"/>
    <property type="evidence" value="ECO:0007669"/>
    <property type="project" value="UniProtKB-EC"/>
</dbReference>
<dbReference type="SUPFAM" id="SSF81296">
    <property type="entry name" value="E set domains"/>
    <property type="match status" value="1"/>
</dbReference>
<proteinExistence type="inferred from homology"/>
<dbReference type="SUPFAM" id="SSF55856">
    <property type="entry name" value="Cytochrome b5-like heme/steroid binding domain"/>
    <property type="match status" value="1"/>
</dbReference>
<evidence type="ECO:0000256" key="12">
    <source>
        <dbReference type="ARBA" id="ARBA00022827"/>
    </source>
</evidence>
<protein>
    <recommendedName>
        <fullName evidence="8">Nitrate reductase [NADPH]</fullName>
        <ecNumber evidence="7">1.7.1.3</ecNumber>
    </recommendedName>
</protein>
<evidence type="ECO:0000256" key="15">
    <source>
        <dbReference type="ARBA" id="ARBA00049155"/>
    </source>
</evidence>
<evidence type="ECO:0000256" key="2">
    <source>
        <dbReference type="ARBA" id="ARBA00001971"/>
    </source>
</evidence>
<evidence type="ECO:0000256" key="13">
    <source>
        <dbReference type="ARBA" id="ARBA00023002"/>
    </source>
</evidence>
<dbReference type="InterPro" id="IPR036374">
    <property type="entry name" value="OxRdtase_Mopterin-bd_sf"/>
</dbReference>
<dbReference type="Gene3D" id="3.90.420.10">
    <property type="entry name" value="Oxidoreductase, molybdopterin-binding domain"/>
    <property type="match status" value="1"/>
</dbReference>
<dbReference type="Pfam" id="PF03404">
    <property type="entry name" value="Mo-co_dimer"/>
    <property type="match status" value="1"/>
</dbReference>
<gene>
    <name evidence="19" type="ORF">MMYC01_204248</name>
</gene>
<dbReference type="Pfam" id="PF00175">
    <property type="entry name" value="NAD_binding_1"/>
    <property type="match status" value="1"/>
</dbReference>
<comment type="caution">
    <text evidence="19">The sequence shown here is derived from an EMBL/GenBank/DDBJ whole genome shotgun (WGS) entry which is preliminary data.</text>
</comment>
<reference evidence="19 20" key="1">
    <citation type="journal article" date="2016" name="Genome Announc.">
        <title>Genome Sequence of Madurella mycetomatis mm55, Isolated from a Human Mycetoma Case in Sudan.</title>
        <authorList>
            <person name="Smit S."/>
            <person name="Derks M.F."/>
            <person name="Bervoets S."/>
            <person name="Fahal A."/>
            <person name="van Leeuwen W."/>
            <person name="van Belkum A."/>
            <person name="van de Sande W.W."/>
        </authorList>
    </citation>
    <scope>NUCLEOTIDE SEQUENCE [LARGE SCALE GENOMIC DNA]</scope>
    <source>
        <strain evidence="20">mm55</strain>
    </source>
</reference>
<dbReference type="InterPro" id="IPR000572">
    <property type="entry name" value="OxRdtase_Mopterin-bd_dom"/>
</dbReference>
<evidence type="ECO:0000256" key="5">
    <source>
        <dbReference type="ARBA" id="ARBA00006253"/>
    </source>
</evidence>
<dbReference type="InterPro" id="IPR005066">
    <property type="entry name" value="MoCF_OxRdtse_dimer"/>
</dbReference>
<dbReference type="InterPro" id="IPR008333">
    <property type="entry name" value="Cbr1-like_FAD-bd_dom"/>
</dbReference>
<dbReference type="PROSITE" id="PS51384">
    <property type="entry name" value="FAD_FR"/>
    <property type="match status" value="1"/>
</dbReference>
<keyword evidence="20" id="KW-1185">Reference proteome</keyword>
<accession>A0A175W9J4</accession>
<dbReference type="InterPro" id="IPR036400">
    <property type="entry name" value="Cyt_B5-like_heme/steroid_sf"/>
</dbReference>
<keyword evidence="13" id="KW-0560">Oxidoreductase</keyword>
<dbReference type="GO" id="GO:0030151">
    <property type="term" value="F:molybdenum ion binding"/>
    <property type="evidence" value="ECO:0007669"/>
    <property type="project" value="InterPro"/>
</dbReference>
<keyword evidence="14" id="KW-0534">Nitrate assimilation</keyword>
<dbReference type="Gene3D" id="3.40.50.80">
    <property type="entry name" value="Nucleotide-binding domain of ferredoxin-NADP reductase (FNR) module"/>
    <property type="match status" value="1"/>
</dbReference>
<dbReference type="Pfam" id="PF00970">
    <property type="entry name" value="FAD_binding_6"/>
    <property type="match status" value="2"/>
</dbReference>
<dbReference type="EMBL" id="LCTW02000066">
    <property type="protein sequence ID" value="KXX80192.1"/>
    <property type="molecule type" value="Genomic_DNA"/>
</dbReference>
<feature type="region of interest" description="Disordered" evidence="16">
    <location>
        <begin position="125"/>
        <end position="167"/>
    </location>
</feature>
<keyword evidence="10" id="KW-0285">Flavoprotein</keyword>
<dbReference type="GO" id="GO:0042128">
    <property type="term" value="P:nitrate assimilation"/>
    <property type="evidence" value="ECO:0007669"/>
    <property type="project" value="UniProtKB-KW"/>
</dbReference>
<comment type="function">
    <text evidence="4">Nitrate reductase is a key enzyme involved in the first step of nitrate assimilation in plants, fungi and bacteria.</text>
</comment>
<dbReference type="GO" id="GO:0020037">
    <property type="term" value="F:heme binding"/>
    <property type="evidence" value="ECO:0007669"/>
    <property type="project" value="TreeGrafter"/>
</dbReference>
<dbReference type="SUPFAM" id="SSF56524">
    <property type="entry name" value="Oxidoreductase molybdopterin-binding domain"/>
    <property type="match status" value="1"/>
</dbReference>
<feature type="region of interest" description="Disordered" evidence="16">
    <location>
        <begin position="34"/>
        <end position="58"/>
    </location>
</feature>
<dbReference type="PANTHER" id="PTHR19372:SF7">
    <property type="entry name" value="SULFITE OXIDASE, MITOCHONDRIAL"/>
    <property type="match status" value="1"/>
</dbReference>
<evidence type="ECO:0000256" key="8">
    <source>
        <dbReference type="ARBA" id="ARBA00015499"/>
    </source>
</evidence>
<evidence type="ECO:0000313" key="19">
    <source>
        <dbReference type="EMBL" id="KXX80192.1"/>
    </source>
</evidence>
<dbReference type="PANTHER" id="PTHR19372">
    <property type="entry name" value="SULFITE REDUCTASE"/>
    <property type="match status" value="1"/>
</dbReference>
<keyword evidence="9" id="KW-0500">Molybdenum</keyword>
<evidence type="ECO:0000256" key="10">
    <source>
        <dbReference type="ARBA" id="ARBA00022630"/>
    </source>
</evidence>
<evidence type="ECO:0000256" key="16">
    <source>
        <dbReference type="SAM" id="MobiDB-lite"/>
    </source>
</evidence>
<dbReference type="SUPFAM" id="SSF63380">
    <property type="entry name" value="Riboflavin synthase domain-like"/>
    <property type="match status" value="1"/>
</dbReference>
<dbReference type="InterPro" id="IPR001433">
    <property type="entry name" value="OxRdtase_FAD/NAD-bd"/>
</dbReference>
<dbReference type="Gene3D" id="3.10.120.10">
    <property type="entry name" value="Cytochrome b5-like heme/steroid binding domain"/>
    <property type="match status" value="1"/>
</dbReference>
<dbReference type="InterPro" id="IPR039261">
    <property type="entry name" value="FNR_nucleotide-bd"/>
</dbReference>
<dbReference type="Pfam" id="PF00174">
    <property type="entry name" value="Oxidored_molyb"/>
    <property type="match status" value="1"/>
</dbReference>
<dbReference type="STRING" id="100816.A0A175W9J4"/>
<evidence type="ECO:0000259" key="17">
    <source>
        <dbReference type="PROSITE" id="PS50255"/>
    </source>
</evidence>
<dbReference type="Proteomes" id="UP000078237">
    <property type="component" value="Unassembled WGS sequence"/>
</dbReference>
<evidence type="ECO:0000259" key="18">
    <source>
        <dbReference type="PROSITE" id="PS51384"/>
    </source>
</evidence>
<dbReference type="PROSITE" id="PS50255">
    <property type="entry name" value="CYTOCHROME_B5_2"/>
    <property type="match status" value="1"/>
</dbReference>
<dbReference type="SMART" id="SM01117">
    <property type="entry name" value="Cyt-b5"/>
    <property type="match status" value="1"/>
</dbReference>
<dbReference type="AlphaFoldDB" id="A0A175W9J4"/>
<evidence type="ECO:0000256" key="7">
    <source>
        <dbReference type="ARBA" id="ARBA00012673"/>
    </source>
</evidence>
<dbReference type="Gene3D" id="2.60.40.650">
    <property type="match status" value="1"/>
</dbReference>
<dbReference type="VEuPathDB" id="FungiDB:MMYC01_204248"/>
<comment type="similarity">
    <text evidence="5">Belongs to the nitrate reductase family.</text>
</comment>
<comment type="cofactor">
    <cofactor evidence="3">
        <name>FAD</name>
        <dbReference type="ChEBI" id="CHEBI:57692"/>
    </cofactor>
</comment>
<comment type="cofactor">
    <cofactor evidence="2">
        <name>heme</name>
        <dbReference type="ChEBI" id="CHEBI:30413"/>
    </cofactor>
</comment>
<comment type="cofactor">
    <cofactor evidence="1">
        <name>Mo-molybdopterin</name>
        <dbReference type="ChEBI" id="CHEBI:71302"/>
    </cofactor>
</comment>
<dbReference type="GO" id="GO:0006790">
    <property type="term" value="P:sulfur compound metabolic process"/>
    <property type="evidence" value="ECO:0007669"/>
    <property type="project" value="TreeGrafter"/>
</dbReference>
<feature type="domain" description="FAD-binding FR-type" evidence="18">
    <location>
        <begin position="761"/>
        <end position="914"/>
    </location>
</feature>
<comment type="catalytic activity">
    <reaction evidence="15">
        <text>nitrite + NADP(+) + H2O = nitrate + NADPH + H(+)</text>
        <dbReference type="Rhea" id="RHEA:19061"/>
        <dbReference type="ChEBI" id="CHEBI:15377"/>
        <dbReference type="ChEBI" id="CHEBI:15378"/>
        <dbReference type="ChEBI" id="CHEBI:16301"/>
        <dbReference type="ChEBI" id="CHEBI:17632"/>
        <dbReference type="ChEBI" id="CHEBI:57783"/>
        <dbReference type="ChEBI" id="CHEBI:58349"/>
        <dbReference type="EC" id="1.7.1.3"/>
    </reaction>
</comment>
<dbReference type="Gene3D" id="2.40.30.10">
    <property type="entry name" value="Translation factors"/>
    <property type="match status" value="1"/>
</dbReference>
<feature type="domain" description="Cytochrome b5 heme-binding" evidence="17">
    <location>
        <begin position="647"/>
        <end position="725"/>
    </location>
</feature>
<evidence type="ECO:0000256" key="9">
    <source>
        <dbReference type="ARBA" id="ARBA00022505"/>
    </source>
</evidence>
<dbReference type="PRINTS" id="PR00407">
    <property type="entry name" value="EUMOPTERIN"/>
</dbReference>
<sequence length="1061" mass="119723">MPQHVPWVVHIKDQPGSSEQDIRDEPDWIQRRAHSIGFKNREGRRPGHADRDSDHEGEIEEARHQLEELRRKIDTGALVNFRDLIQHQPSFHLRHPENRSLGWRYVLETTEDWVKNKEKWPANVHKWQKAEDVEEGKKGETEKQEKSLHDGDNQDQQPHKEGEKPKLTAQERAFLEALDAERHYISSLKENDGRGKCPQTQNRTSITIDEQDQFTPDNWLPRHPGLIRLTGKHPMNAEPPPMQLFEGGLITPNELHFIRNHGPVPRLLWEFHKLDIEYNGHTLSLTMDQLKTRYRDSTINIPVTIACTGNRRKELNMLRKTKGANNAAASVGCAYWKGPLLRDVLLSAGVPETFPAGTRYWINFAGADRPSEGPYETSIPFEYAMDPTNDILLAMEMNDLPLPPDHGYPVRLIIPGYVAARCVKWLRRIWISGHENESYYHIWDNRLLPPFVKDKDSEFARVLFNHPSTAINQQNLNSVIVKPAQGEMIRMKEVKAGETYRIQGYAYNGAGHEVQQVEVSVDGGNGWLFATRRFPDFPIRHGSKFWSWVFWQVDVELADLVRAPSVMVKCLDAAKNTQPRESTWNIMGMMNNSWYTVMSETITDPKDKAPAVLFRHPTEAASLGGGWVQPSKEIKLAQAKQEAGTPRKQFTREEIEKHDKEDDCWIVVDNKVYDVTSVLEWHPGGKSAIMAHAGRCHHDTTDEFSSVHDDFAYGKLRECVLGQVTEKTANFIKHGAEAAAKERAGNAQKKGKGDHLALQKHRWVPVKLVDRRAVSSDTRTYTFELPVGKPSLGLGTCQHIQLGFHLQDKMLVRSYTPTRPILTQDDNAPASPTRSGSHSEKPQQNPSADQPRRSSAPSILQSKSTAPEGTFDLTIKTYFPTEDQPGGALSNLLDCMPLGEEVEIRGPTGDITYLGHGEFWIVGPSPRKARFERVSLVLGGSGITPGYTLMARILLTEGDATEVRAVDANRTEGDILLRDELDQFEECSRGQVKITHVLSRPGDGWTGERGRVDAGLLRRALFPPGEASAVFLCGPPGMVQGVALPALRDWGYVEDENMFGF</sequence>
<evidence type="ECO:0000256" key="3">
    <source>
        <dbReference type="ARBA" id="ARBA00001974"/>
    </source>
</evidence>
<name>A0A175W9J4_9PEZI</name>
<evidence type="ECO:0000256" key="6">
    <source>
        <dbReference type="ARBA" id="ARBA00011738"/>
    </source>
</evidence>
<dbReference type="InterPro" id="IPR008335">
    <property type="entry name" value="Mopterin_OxRdtase_euk"/>
</dbReference>
<dbReference type="InterPro" id="IPR001199">
    <property type="entry name" value="Cyt_B5-like_heme/steroid-bd"/>
</dbReference>
<evidence type="ECO:0000313" key="20">
    <source>
        <dbReference type="Proteomes" id="UP000078237"/>
    </source>
</evidence>
<dbReference type="InterPro" id="IPR017927">
    <property type="entry name" value="FAD-bd_FR_type"/>
</dbReference>
<dbReference type="GO" id="GO:0008482">
    <property type="term" value="F:sulfite oxidase activity"/>
    <property type="evidence" value="ECO:0007669"/>
    <property type="project" value="TreeGrafter"/>
</dbReference>
<evidence type="ECO:0000256" key="4">
    <source>
        <dbReference type="ARBA" id="ARBA00003838"/>
    </source>
</evidence>
<dbReference type="GO" id="GO:0043546">
    <property type="term" value="F:molybdopterin cofactor binding"/>
    <property type="evidence" value="ECO:0007669"/>
    <property type="project" value="TreeGrafter"/>
</dbReference>
<dbReference type="OrthoDB" id="4564677at2759"/>
<dbReference type="EC" id="1.7.1.3" evidence="7"/>
<keyword evidence="12" id="KW-0274">FAD</keyword>
<evidence type="ECO:0000256" key="1">
    <source>
        <dbReference type="ARBA" id="ARBA00001924"/>
    </source>
</evidence>
<feature type="compositionally biased region" description="Polar residues" evidence="16">
    <location>
        <begin position="824"/>
        <end position="866"/>
    </location>
</feature>
<feature type="region of interest" description="Disordered" evidence="16">
    <location>
        <begin position="818"/>
        <end position="866"/>
    </location>
</feature>
<keyword evidence="11" id="KW-0479">Metal-binding</keyword>
<evidence type="ECO:0000256" key="11">
    <source>
        <dbReference type="ARBA" id="ARBA00022723"/>
    </source>
</evidence>
<dbReference type="Pfam" id="PF00173">
    <property type="entry name" value="Cyt-b5"/>
    <property type="match status" value="1"/>
</dbReference>
<feature type="compositionally biased region" description="Basic and acidic residues" evidence="16">
    <location>
        <begin position="39"/>
        <end position="58"/>
    </location>
</feature>
<evidence type="ECO:0000256" key="14">
    <source>
        <dbReference type="ARBA" id="ARBA00023063"/>
    </source>
</evidence>
<dbReference type="InterPro" id="IPR017938">
    <property type="entry name" value="Riboflavin_synthase-like_b-brl"/>
</dbReference>
<comment type="subunit">
    <text evidence="6">Homodimer.</text>
</comment>
<dbReference type="CDD" id="cd06183">
    <property type="entry name" value="cyt_b5_reduct_like"/>
    <property type="match status" value="1"/>
</dbReference>
<dbReference type="InterPro" id="IPR014756">
    <property type="entry name" value="Ig_E-set"/>
</dbReference>